<evidence type="ECO:0000313" key="10">
    <source>
        <dbReference type="EMBL" id="WRP13957.1"/>
    </source>
</evidence>
<dbReference type="Pfam" id="PF00881">
    <property type="entry name" value="Nitroreductase"/>
    <property type="match status" value="1"/>
</dbReference>
<feature type="domain" description="Nitroreductase" evidence="9">
    <location>
        <begin position="7"/>
        <end position="169"/>
    </location>
</feature>
<comment type="similarity">
    <text evidence="2 8">Belongs to the nitroreductase family.</text>
</comment>
<keyword evidence="3 8" id="KW-0285">Flavoprotein</keyword>
<evidence type="ECO:0000256" key="5">
    <source>
        <dbReference type="ARBA" id="ARBA00022857"/>
    </source>
</evidence>
<evidence type="ECO:0000259" key="9">
    <source>
        <dbReference type="Pfam" id="PF00881"/>
    </source>
</evidence>
<evidence type="ECO:0000256" key="7">
    <source>
        <dbReference type="ARBA" id="ARBA00023027"/>
    </source>
</evidence>
<accession>A0ABZ1BPC4</accession>
<keyword evidence="4 8" id="KW-0288">FMN</keyword>
<evidence type="ECO:0000256" key="1">
    <source>
        <dbReference type="ARBA" id="ARBA00001917"/>
    </source>
</evidence>
<dbReference type="SUPFAM" id="SSF55469">
    <property type="entry name" value="FMN-dependent nitroreductase-like"/>
    <property type="match status" value="1"/>
</dbReference>
<dbReference type="PANTHER" id="PTHR43821">
    <property type="entry name" value="NAD(P)H NITROREDUCTASE YDJA-RELATED"/>
    <property type="match status" value="1"/>
</dbReference>
<evidence type="ECO:0000256" key="8">
    <source>
        <dbReference type="PIRNR" id="PIRNR000232"/>
    </source>
</evidence>
<dbReference type="RefSeq" id="WP_324668229.1">
    <property type="nucleotide sequence ID" value="NZ_CP141614.1"/>
</dbReference>
<proteinExistence type="inferred from homology"/>
<organism evidence="10 11">
    <name type="scientific">Geochorda subterranea</name>
    <dbReference type="NCBI Taxonomy" id="3109564"/>
    <lineage>
        <taxon>Bacteria</taxon>
        <taxon>Bacillati</taxon>
        <taxon>Bacillota</taxon>
        <taxon>Limnochordia</taxon>
        <taxon>Limnochordales</taxon>
        <taxon>Geochordaceae</taxon>
        <taxon>Geochorda</taxon>
    </lineage>
</organism>
<evidence type="ECO:0000256" key="3">
    <source>
        <dbReference type="ARBA" id="ARBA00022630"/>
    </source>
</evidence>
<dbReference type="InterPro" id="IPR026021">
    <property type="entry name" value="YdjA-like"/>
</dbReference>
<protein>
    <recommendedName>
        <fullName evidence="8">Putative NAD(P)H nitroreductase</fullName>
        <ecNumber evidence="8">1.-.-.-</ecNumber>
    </recommendedName>
</protein>
<comment type="cofactor">
    <cofactor evidence="1 8">
        <name>FMN</name>
        <dbReference type="ChEBI" id="CHEBI:58210"/>
    </cofactor>
</comment>
<dbReference type="EC" id="1.-.-.-" evidence="8"/>
<dbReference type="InterPro" id="IPR052530">
    <property type="entry name" value="NAD(P)H_nitroreductase"/>
</dbReference>
<dbReference type="PANTHER" id="PTHR43821:SF1">
    <property type="entry name" value="NAD(P)H NITROREDUCTASE YDJA-RELATED"/>
    <property type="match status" value="1"/>
</dbReference>
<dbReference type="PIRSF" id="PIRSF000232">
    <property type="entry name" value="YdjA"/>
    <property type="match status" value="1"/>
</dbReference>
<dbReference type="Proteomes" id="UP001333102">
    <property type="component" value="Chromosome"/>
</dbReference>
<sequence length="192" mass="21205">MEVVQAIRTRRSMGKLTDHRPPRELVERLIEAACWAPNHFMTQPWRFWVLTGRAREALGEAMARGLSARLQAQGKAPTPEQLEGERTRPLRAPVVIVVAVEPKIEDPRVVEVEEIAAGAAAVQNLLLAAHGSGLAAYWRTGSAAYDPVVKAHLGLSERAHILGFVYLGYPDGELPPPKPRDPASRTVWQGWE</sequence>
<gene>
    <name evidence="10" type="ORF">VLY81_11050</name>
</gene>
<reference evidence="11" key="1">
    <citation type="submission" date="2023-12" db="EMBL/GenBank/DDBJ databases">
        <title>Novel isolates from deep terrestrial aquifers shed light on the physiology and ecology of the class Limnochordia.</title>
        <authorList>
            <person name="Karnachuk O.V."/>
            <person name="Lukina A.P."/>
            <person name="Avakyan M.R."/>
            <person name="Kadnikov V."/>
            <person name="Begmatov S."/>
            <person name="Beletsky A.V."/>
            <person name="Mardanov A.V."/>
            <person name="Ravin N.V."/>
        </authorList>
    </citation>
    <scope>NUCLEOTIDE SEQUENCE [LARGE SCALE GENOMIC DNA]</scope>
    <source>
        <strain evidence="11">LN</strain>
    </source>
</reference>
<dbReference type="InterPro" id="IPR029479">
    <property type="entry name" value="Nitroreductase"/>
</dbReference>
<dbReference type="EMBL" id="CP141614">
    <property type="protein sequence ID" value="WRP13957.1"/>
    <property type="molecule type" value="Genomic_DNA"/>
</dbReference>
<evidence type="ECO:0000313" key="11">
    <source>
        <dbReference type="Proteomes" id="UP001333102"/>
    </source>
</evidence>
<evidence type="ECO:0000256" key="4">
    <source>
        <dbReference type="ARBA" id="ARBA00022643"/>
    </source>
</evidence>
<keyword evidence="11" id="KW-1185">Reference proteome</keyword>
<evidence type="ECO:0000256" key="6">
    <source>
        <dbReference type="ARBA" id="ARBA00023002"/>
    </source>
</evidence>
<dbReference type="CDD" id="cd02135">
    <property type="entry name" value="YdjA-like"/>
    <property type="match status" value="1"/>
</dbReference>
<keyword evidence="6 8" id="KW-0560">Oxidoreductase</keyword>
<keyword evidence="5 8" id="KW-0521">NADP</keyword>
<dbReference type="Gene3D" id="3.40.109.10">
    <property type="entry name" value="NADH Oxidase"/>
    <property type="match status" value="1"/>
</dbReference>
<evidence type="ECO:0000256" key="2">
    <source>
        <dbReference type="ARBA" id="ARBA00007118"/>
    </source>
</evidence>
<dbReference type="InterPro" id="IPR000415">
    <property type="entry name" value="Nitroreductase-like"/>
</dbReference>
<keyword evidence="7 8" id="KW-0520">NAD</keyword>
<name>A0ABZ1BPC4_9FIRM</name>